<dbReference type="CDD" id="cd02966">
    <property type="entry name" value="TlpA_like_family"/>
    <property type="match status" value="1"/>
</dbReference>
<dbReference type="SUPFAM" id="SSF52833">
    <property type="entry name" value="Thioredoxin-like"/>
    <property type="match status" value="1"/>
</dbReference>
<protein>
    <submittedName>
        <fullName evidence="3">Thioredoxin-like protein</fullName>
    </submittedName>
</protein>
<dbReference type="PROSITE" id="PS51352">
    <property type="entry name" value="THIOREDOXIN_2"/>
    <property type="match status" value="1"/>
</dbReference>
<dbReference type="InterPro" id="IPR036249">
    <property type="entry name" value="Thioredoxin-like_sf"/>
</dbReference>
<evidence type="ECO:0000256" key="1">
    <source>
        <dbReference type="SAM" id="SignalP"/>
    </source>
</evidence>
<evidence type="ECO:0000259" key="2">
    <source>
        <dbReference type="PROSITE" id="PS51352"/>
    </source>
</evidence>
<proteinExistence type="predicted"/>
<dbReference type="InterPro" id="IPR050553">
    <property type="entry name" value="Thioredoxin_ResA/DsbE_sf"/>
</dbReference>
<accession>A0A318UJJ2</accession>
<sequence length="483" mass="55873">MSKKIKLLILFCIICQFANGQNGSRKEDQKIIISGYIADSCLKNFSDSPEIYFYDQYNETPYNRSLVIPISIKNNRFVATIKNEGRVGYFRIKDLPILGIYQNFFLIESGDSLSLNILTMKDMCFTGKGSEKMNYQLWIGKQWFQNFKSFNSINDTARIYYDKQRMLKMMSTSLDSLDFLRKKVGDDVYRLLKYNTLSAIKNECLTNSLSFIKTNDSVYRKALKKRINELYHEQSTFVTADTFIVKNSFIYSKYLFNLNKYYVALTANSIKPSFGSVYNFINEHFSGMLRDRLMLNCFVYMMREKGVSDYIFPALNTVKDDSSKEGIELIAKSRIPGAKAYNFSLEGIDGKYVKLEDFKGKVVLMDSWFEGCINCTVLSKQLAPVIDYFKNNQKVVFLGVNVDRKKEKFIEGVNSGQYTSDQTISVYTNGLGERHPMLEYYQYDGYPNLLLINKEGVIISANPPRPINKERTEQLIKLINENL</sequence>
<dbReference type="InterPro" id="IPR013766">
    <property type="entry name" value="Thioredoxin_domain"/>
</dbReference>
<keyword evidence="4" id="KW-1185">Reference proteome</keyword>
<keyword evidence="1" id="KW-0732">Signal</keyword>
<dbReference type="PANTHER" id="PTHR42852">
    <property type="entry name" value="THIOL:DISULFIDE INTERCHANGE PROTEIN DSBE"/>
    <property type="match status" value="1"/>
</dbReference>
<comment type="caution">
    <text evidence="3">The sequence shown here is derived from an EMBL/GenBank/DDBJ whole genome shotgun (WGS) entry which is preliminary data.</text>
</comment>
<evidence type="ECO:0000313" key="3">
    <source>
        <dbReference type="EMBL" id="PYF76544.1"/>
    </source>
</evidence>
<dbReference type="PANTHER" id="PTHR42852:SF13">
    <property type="entry name" value="PROTEIN DIPZ"/>
    <property type="match status" value="1"/>
</dbReference>
<organism evidence="3 4">
    <name type="scientific">Pedobacter nutrimenti</name>
    <dbReference type="NCBI Taxonomy" id="1241337"/>
    <lineage>
        <taxon>Bacteria</taxon>
        <taxon>Pseudomonadati</taxon>
        <taxon>Bacteroidota</taxon>
        <taxon>Sphingobacteriia</taxon>
        <taxon>Sphingobacteriales</taxon>
        <taxon>Sphingobacteriaceae</taxon>
        <taxon>Pedobacter</taxon>
    </lineage>
</organism>
<reference evidence="3 4" key="1">
    <citation type="submission" date="2018-06" db="EMBL/GenBank/DDBJ databases">
        <title>Genomic Encyclopedia of Archaeal and Bacterial Type Strains, Phase II (KMG-II): from individual species to whole genera.</title>
        <authorList>
            <person name="Goeker M."/>
        </authorList>
    </citation>
    <scope>NUCLEOTIDE SEQUENCE [LARGE SCALE GENOMIC DNA]</scope>
    <source>
        <strain evidence="3 4">DSM 27372</strain>
    </source>
</reference>
<dbReference type="Proteomes" id="UP000248198">
    <property type="component" value="Unassembled WGS sequence"/>
</dbReference>
<feature type="chain" id="PRO_5016337906" evidence="1">
    <location>
        <begin position="21"/>
        <end position="483"/>
    </location>
</feature>
<name>A0A318UJJ2_9SPHI</name>
<dbReference type="AlphaFoldDB" id="A0A318UJJ2"/>
<evidence type="ECO:0000313" key="4">
    <source>
        <dbReference type="Proteomes" id="UP000248198"/>
    </source>
</evidence>
<dbReference type="InterPro" id="IPR012336">
    <property type="entry name" value="Thioredoxin-like_fold"/>
</dbReference>
<dbReference type="Gene3D" id="3.40.30.10">
    <property type="entry name" value="Glutaredoxin"/>
    <property type="match status" value="1"/>
</dbReference>
<feature type="domain" description="Thioredoxin" evidence="2">
    <location>
        <begin position="334"/>
        <end position="481"/>
    </location>
</feature>
<dbReference type="EMBL" id="QKLU01000001">
    <property type="protein sequence ID" value="PYF76544.1"/>
    <property type="molecule type" value="Genomic_DNA"/>
</dbReference>
<feature type="signal peptide" evidence="1">
    <location>
        <begin position="1"/>
        <end position="20"/>
    </location>
</feature>
<gene>
    <name evidence="3" type="ORF">B0O44_10115</name>
</gene>
<dbReference type="RefSeq" id="WP_110826667.1">
    <property type="nucleotide sequence ID" value="NZ_QKLU01000001.1"/>
</dbReference>
<dbReference type="OrthoDB" id="9815205at2"/>
<dbReference type="Pfam" id="PF13905">
    <property type="entry name" value="Thioredoxin_8"/>
    <property type="match status" value="1"/>
</dbReference>